<dbReference type="AlphaFoldDB" id="A0A7R8WD56"/>
<gene>
    <name evidence="2" type="ORF">CTOB1V02_LOCUS5016</name>
</gene>
<feature type="compositionally biased region" description="Polar residues" evidence="1">
    <location>
        <begin position="1"/>
        <end position="24"/>
    </location>
</feature>
<organism evidence="2">
    <name type="scientific">Cyprideis torosa</name>
    <dbReference type="NCBI Taxonomy" id="163714"/>
    <lineage>
        <taxon>Eukaryota</taxon>
        <taxon>Metazoa</taxon>
        <taxon>Ecdysozoa</taxon>
        <taxon>Arthropoda</taxon>
        <taxon>Crustacea</taxon>
        <taxon>Oligostraca</taxon>
        <taxon>Ostracoda</taxon>
        <taxon>Podocopa</taxon>
        <taxon>Podocopida</taxon>
        <taxon>Cytherocopina</taxon>
        <taxon>Cytheroidea</taxon>
        <taxon>Cytherideidae</taxon>
        <taxon>Cyprideis</taxon>
    </lineage>
</organism>
<feature type="compositionally biased region" description="Low complexity" evidence="1">
    <location>
        <begin position="204"/>
        <end position="218"/>
    </location>
</feature>
<feature type="region of interest" description="Disordered" evidence="1">
    <location>
        <begin position="288"/>
        <end position="311"/>
    </location>
</feature>
<accession>A0A7R8WD56</accession>
<evidence type="ECO:0000313" key="2">
    <source>
        <dbReference type="EMBL" id="CAD7227107.1"/>
    </source>
</evidence>
<feature type="region of interest" description="Disordered" evidence="1">
    <location>
        <begin position="1"/>
        <end position="248"/>
    </location>
</feature>
<feature type="compositionally biased region" description="Low complexity" evidence="1">
    <location>
        <begin position="132"/>
        <end position="146"/>
    </location>
</feature>
<evidence type="ECO:0000256" key="1">
    <source>
        <dbReference type="SAM" id="MobiDB-lite"/>
    </source>
</evidence>
<feature type="region of interest" description="Disordered" evidence="1">
    <location>
        <begin position="346"/>
        <end position="421"/>
    </location>
</feature>
<feature type="compositionally biased region" description="Low complexity" evidence="1">
    <location>
        <begin position="106"/>
        <end position="123"/>
    </location>
</feature>
<feature type="non-terminal residue" evidence="2">
    <location>
        <position position="1"/>
    </location>
</feature>
<protein>
    <submittedName>
        <fullName evidence="2">Uncharacterized protein</fullName>
    </submittedName>
</protein>
<sequence>AEVVASQQPSQFKRPSPSPIQTYKLNPPSLRKVFPKPSPQVSSTNGKVAPPKANPPRVASRSSVPSSSTTSSYSRPSSLPSRQPSAPSTGFTAKPVQLPSATQVTRAFNSFPSSAASSAQRPQISLKDGKAVPTSVPVSRPSSSTTGLRPADHHSKPHSFDGLIARFREQKRKNSLNKSFSADDLPAEPETTTPKNVSTVPKPSTTASNVSNAAAATSMRPRTFSLPGQNKGGPNPPPAAVNSSTNVSSTEKNFNFELLKAKFREIRKRDLLNEAKRLCVAPNATAAKSTGGSEALCSRTSSFSNANQSGNGNGGLFDGLRAQFRANKLLNKSVSSDNIVVVPEKSTENQCSAGQQSSSQKSSSQKADDATEPPVIKRPKFSLHSTAQPPKIQAPQSAGAASTDSNSIPSFDSMDDDDDDLFLSLSTGVQRTSQPSEQEINLLTQCCLDDGEF</sequence>
<proteinExistence type="predicted"/>
<name>A0A7R8WD56_9CRUS</name>
<feature type="compositionally biased region" description="Polar residues" evidence="1">
    <location>
        <begin position="383"/>
        <end position="409"/>
    </location>
</feature>
<dbReference type="EMBL" id="OB661037">
    <property type="protein sequence ID" value="CAD7227107.1"/>
    <property type="molecule type" value="Genomic_DNA"/>
</dbReference>
<feature type="compositionally biased region" description="Low complexity" evidence="1">
    <location>
        <begin position="55"/>
        <end position="88"/>
    </location>
</feature>
<feature type="compositionally biased region" description="Low complexity" evidence="1">
    <location>
        <begin position="355"/>
        <end position="365"/>
    </location>
</feature>
<feature type="compositionally biased region" description="Low complexity" evidence="1">
    <location>
        <begin position="301"/>
        <end position="310"/>
    </location>
</feature>
<reference evidence="2" key="1">
    <citation type="submission" date="2020-11" db="EMBL/GenBank/DDBJ databases">
        <authorList>
            <person name="Tran Van P."/>
        </authorList>
    </citation>
    <scope>NUCLEOTIDE SEQUENCE</scope>
</reference>
<feature type="compositionally biased region" description="Polar residues" evidence="1">
    <location>
        <begin position="190"/>
        <end position="203"/>
    </location>
</feature>